<evidence type="ECO:0000313" key="1">
    <source>
        <dbReference type="EMBL" id="EGZ44876.1"/>
    </source>
</evidence>
<comment type="caution">
    <text evidence="1">The sequence shown here is derived from an EMBL/GenBank/DDBJ whole genome shotgun (WGS) entry which is preliminary data.</text>
</comment>
<dbReference type="AlphaFoldDB" id="G4CRW2"/>
<accession>G4CRW2</accession>
<keyword evidence="2" id="KW-1185">Reference proteome</keyword>
<dbReference type="HOGENOM" id="CLU_2383169_0_0_4"/>
<evidence type="ECO:0000313" key="2">
    <source>
        <dbReference type="Proteomes" id="UP000005336"/>
    </source>
</evidence>
<dbReference type="STRING" id="1030841.HMPREF9370_1822"/>
<sequence length="94" mass="10383">MWRIVRLTDSIFQLVVTGKGAAYDDNVLGELENTLKLTQIVQQAGDVAMCRCVNTDKQEYMSETLACRAGRLVGGGSHALVDAVENWVHRSDNE</sequence>
<dbReference type="PATRIC" id="fig|1030841.3.peg.1812"/>
<dbReference type="Proteomes" id="UP000005336">
    <property type="component" value="Unassembled WGS sequence"/>
</dbReference>
<protein>
    <submittedName>
        <fullName evidence="1">Uncharacterized protein</fullName>
    </submittedName>
</protein>
<organism evidence="1 2">
    <name type="scientific">Neisseria wadsworthii 9715</name>
    <dbReference type="NCBI Taxonomy" id="1030841"/>
    <lineage>
        <taxon>Bacteria</taxon>
        <taxon>Pseudomonadati</taxon>
        <taxon>Pseudomonadota</taxon>
        <taxon>Betaproteobacteria</taxon>
        <taxon>Neisseriales</taxon>
        <taxon>Neisseriaceae</taxon>
        <taxon>Neisseria</taxon>
    </lineage>
</organism>
<name>G4CRW2_9NEIS</name>
<proteinExistence type="predicted"/>
<reference evidence="1 2" key="1">
    <citation type="submission" date="2011-06" db="EMBL/GenBank/DDBJ databases">
        <authorList>
            <person name="Muzny D."/>
            <person name="Qin X."/>
            <person name="Deng J."/>
            <person name="Jiang H."/>
            <person name="Liu Y."/>
            <person name="Qu J."/>
            <person name="Song X.-Z."/>
            <person name="Zhang L."/>
            <person name="Thornton R."/>
            <person name="Coyle M."/>
            <person name="Francisco L."/>
            <person name="Jackson L."/>
            <person name="Javaid M."/>
            <person name="Korchina V."/>
            <person name="Kovar C."/>
            <person name="Mata R."/>
            <person name="Mathew T."/>
            <person name="Ngo R."/>
            <person name="Nguyen L."/>
            <person name="Nguyen N."/>
            <person name="Okwuonu G."/>
            <person name="Ongeri F."/>
            <person name="Pham C."/>
            <person name="Simmons D."/>
            <person name="Wilczek-Boney K."/>
            <person name="Hale W."/>
            <person name="Jakkamsetti A."/>
            <person name="Pham P."/>
            <person name="Ruth R."/>
            <person name="San Lucas F."/>
            <person name="Warren J."/>
            <person name="Zhang J."/>
            <person name="Zhao Z."/>
            <person name="Zhou C."/>
            <person name="Zhu D."/>
            <person name="Lee S."/>
            <person name="Bess C."/>
            <person name="Blankenburg K."/>
            <person name="Forbes L."/>
            <person name="Fu Q."/>
            <person name="Gubbala S."/>
            <person name="Hirani K."/>
            <person name="Jayaseelan J.C."/>
            <person name="Lara F."/>
            <person name="Munidasa M."/>
            <person name="Palculict T."/>
            <person name="Patil S."/>
            <person name="Pu L.-L."/>
            <person name="Saada N."/>
            <person name="Tang L."/>
            <person name="Weissenberger G."/>
            <person name="Zhu Y."/>
            <person name="Hemphill L."/>
            <person name="Shang Y."/>
            <person name="Youmans B."/>
            <person name="Ayvaz T."/>
            <person name="Ross M."/>
            <person name="Santibanez J."/>
            <person name="Aqrawi P."/>
            <person name="Gross S."/>
            <person name="Joshi V."/>
            <person name="Fowler G."/>
            <person name="Nazareth L."/>
            <person name="Reid J."/>
            <person name="Worley K."/>
            <person name="Petrosino J."/>
            <person name="Highlander S."/>
            <person name="Gibbs R."/>
        </authorList>
    </citation>
    <scope>NUCLEOTIDE SEQUENCE [LARGE SCALE GENOMIC DNA]</scope>
    <source>
        <strain evidence="1 2">9715</strain>
    </source>
</reference>
<gene>
    <name evidence="1" type="ORF">HMPREF9370_1822</name>
</gene>
<dbReference type="EMBL" id="AGAZ01000063">
    <property type="protein sequence ID" value="EGZ44876.1"/>
    <property type="molecule type" value="Genomic_DNA"/>
</dbReference>